<dbReference type="Pfam" id="PF07690">
    <property type="entry name" value="MFS_1"/>
    <property type="match status" value="1"/>
</dbReference>
<organism evidence="9 10">
    <name type="scientific">Asbolus verrucosus</name>
    <name type="common">Desert ironclad beetle</name>
    <dbReference type="NCBI Taxonomy" id="1661398"/>
    <lineage>
        <taxon>Eukaryota</taxon>
        <taxon>Metazoa</taxon>
        <taxon>Ecdysozoa</taxon>
        <taxon>Arthropoda</taxon>
        <taxon>Hexapoda</taxon>
        <taxon>Insecta</taxon>
        <taxon>Pterygota</taxon>
        <taxon>Neoptera</taxon>
        <taxon>Endopterygota</taxon>
        <taxon>Coleoptera</taxon>
        <taxon>Polyphaga</taxon>
        <taxon>Cucujiformia</taxon>
        <taxon>Tenebrionidae</taxon>
        <taxon>Pimeliinae</taxon>
        <taxon>Asbolus</taxon>
    </lineage>
</organism>
<comment type="subcellular location">
    <subcellularLocation>
        <location evidence="1">Membrane</location>
        <topology evidence="1">Multi-pass membrane protein</topology>
    </subcellularLocation>
</comment>
<feature type="transmembrane region" description="Helical" evidence="7">
    <location>
        <begin position="121"/>
        <end position="143"/>
    </location>
</feature>
<evidence type="ECO:0000256" key="4">
    <source>
        <dbReference type="ARBA" id="ARBA00022989"/>
    </source>
</evidence>
<evidence type="ECO:0000256" key="3">
    <source>
        <dbReference type="ARBA" id="ARBA00022692"/>
    </source>
</evidence>
<dbReference type="InterPro" id="IPR020846">
    <property type="entry name" value="MFS_dom"/>
</dbReference>
<keyword evidence="2" id="KW-0813">Transport</keyword>
<evidence type="ECO:0000256" key="7">
    <source>
        <dbReference type="SAM" id="Phobius"/>
    </source>
</evidence>
<dbReference type="OrthoDB" id="6770063at2759"/>
<keyword evidence="5 7" id="KW-0472">Membrane</keyword>
<comment type="caution">
    <text evidence="9">The sequence shown here is derived from an EMBL/GenBank/DDBJ whole genome shotgun (WGS) entry which is preliminary data.</text>
</comment>
<dbReference type="Gene3D" id="1.20.1250.20">
    <property type="entry name" value="MFS general substrate transporter like domains"/>
    <property type="match status" value="1"/>
</dbReference>
<evidence type="ECO:0000313" key="9">
    <source>
        <dbReference type="EMBL" id="RZB40774.1"/>
    </source>
</evidence>
<feature type="transmembrane region" description="Helical" evidence="7">
    <location>
        <begin position="29"/>
        <end position="49"/>
    </location>
</feature>
<dbReference type="Proteomes" id="UP000292052">
    <property type="component" value="Unassembled WGS sequence"/>
</dbReference>
<name>A0A482VC08_ASBVE</name>
<keyword evidence="4 7" id="KW-1133">Transmembrane helix</keyword>
<evidence type="ECO:0000256" key="6">
    <source>
        <dbReference type="ARBA" id="ARBA00024338"/>
    </source>
</evidence>
<feature type="domain" description="Major facilitator superfamily (MFS) profile" evidence="8">
    <location>
        <begin position="31"/>
        <end position="314"/>
    </location>
</feature>
<dbReference type="InterPro" id="IPR011701">
    <property type="entry name" value="MFS"/>
</dbReference>
<keyword evidence="3 7" id="KW-0812">Transmembrane</keyword>
<dbReference type="InterPro" id="IPR036259">
    <property type="entry name" value="MFS_trans_sf"/>
</dbReference>
<dbReference type="STRING" id="1661398.A0A482VC08"/>
<evidence type="ECO:0000256" key="1">
    <source>
        <dbReference type="ARBA" id="ARBA00004141"/>
    </source>
</evidence>
<feature type="transmembrane region" description="Helical" evidence="7">
    <location>
        <begin position="96"/>
        <end position="115"/>
    </location>
</feature>
<accession>A0A482VC08</accession>
<reference evidence="9 10" key="1">
    <citation type="submission" date="2017-03" db="EMBL/GenBank/DDBJ databases">
        <title>Genome of the blue death feigning beetle - Asbolus verrucosus.</title>
        <authorList>
            <person name="Rider S.D."/>
        </authorList>
    </citation>
    <scope>NUCLEOTIDE SEQUENCE [LARGE SCALE GENOMIC DNA]</scope>
    <source>
        <strain evidence="9">Butters</strain>
        <tissue evidence="9">Head and leg muscle</tissue>
    </source>
</reference>
<sequence length="314" mass="35480">MENEGEIVRSSRGNNDSAQTLTEVTIREWIMVLILWFLNLINYMDRFTIAGMLEDIQSYFKIQNDKGGLLQTGFIFSYMIFAPVFGYLGDRYNRKNILAISVLFWSLATLVGSFMQNYWLFLLLRFFVGIGEASYSTVAPTIISDVFALDVRSYMLALFYFAIPIGCGSGYIVGSEMAKLFGAWQWGLRLTPILGVFGAILSFFVLKNPERGASDGNIHISTTPWTKDLKNLLRNRSFLLTTAAATCVSFVAGVLTWWGPKYLKLGFDLQSGVSKNIKERSTFIFGVITMIADQNLQEWTLLSVVLVFSYQYPP</sequence>
<evidence type="ECO:0000256" key="2">
    <source>
        <dbReference type="ARBA" id="ARBA00022448"/>
    </source>
</evidence>
<evidence type="ECO:0000313" key="10">
    <source>
        <dbReference type="Proteomes" id="UP000292052"/>
    </source>
</evidence>
<dbReference type="CDD" id="cd17328">
    <property type="entry name" value="MFS_spinster_like"/>
    <property type="match status" value="1"/>
</dbReference>
<feature type="transmembrane region" description="Helical" evidence="7">
    <location>
        <begin position="69"/>
        <end position="89"/>
    </location>
</feature>
<dbReference type="EMBL" id="QDEB01116100">
    <property type="protein sequence ID" value="RZB40774.1"/>
    <property type="molecule type" value="Genomic_DNA"/>
</dbReference>
<protein>
    <submittedName>
        <fullName evidence="9">MFS 1, Sugar tr and/or OATP domain containing protein</fullName>
    </submittedName>
</protein>
<dbReference type="PANTHER" id="PTHR23505">
    <property type="entry name" value="SPINSTER"/>
    <property type="match status" value="1"/>
</dbReference>
<feature type="transmembrane region" description="Helical" evidence="7">
    <location>
        <begin position="237"/>
        <end position="258"/>
    </location>
</feature>
<proteinExistence type="inferred from homology"/>
<comment type="similarity">
    <text evidence="6">Belongs to the major facilitator superfamily. Spinster (TC 2.A.1.49) family.</text>
</comment>
<gene>
    <name evidence="9" type="ORF">BDFB_009356</name>
</gene>
<dbReference type="PANTHER" id="PTHR23505:SF79">
    <property type="entry name" value="PROTEIN SPINSTER"/>
    <property type="match status" value="1"/>
</dbReference>
<feature type="transmembrane region" description="Helical" evidence="7">
    <location>
        <begin position="186"/>
        <end position="206"/>
    </location>
</feature>
<dbReference type="AlphaFoldDB" id="A0A482VC08"/>
<keyword evidence="10" id="KW-1185">Reference proteome</keyword>
<dbReference type="GO" id="GO:0022857">
    <property type="term" value="F:transmembrane transporter activity"/>
    <property type="evidence" value="ECO:0007669"/>
    <property type="project" value="InterPro"/>
</dbReference>
<dbReference type="PROSITE" id="PS50850">
    <property type="entry name" value="MFS"/>
    <property type="match status" value="1"/>
</dbReference>
<evidence type="ECO:0000259" key="8">
    <source>
        <dbReference type="PROSITE" id="PS50850"/>
    </source>
</evidence>
<dbReference type="InterPro" id="IPR044770">
    <property type="entry name" value="MFS_spinster-like"/>
</dbReference>
<dbReference type="GO" id="GO:0016020">
    <property type="term" value="C:membrane"/>
    <property type="evidence" value="ECO:0007669"/>
    <property type="project" value="UniProtKB-SubCell"/>
</dbReference>
<dbReference type="SUPFAM" id="SSF103473">
    <property type="entry name" value="MFS general substrate transporter"/>
    <property type="match status" value="1"/>
</dbReference>
<evidence type="ECO:0000256" key="5">
    <source>
        <dbReference type="ARBA" id="ARBA00023136"/>
    </source>
</evidence>
<feature type="transmembrane region" description="Helical" evidence="7">
    <location>
        <begin position="155"/>
        <end position="174"/>
    </location>
</feature>